<dbReference type="OrthoDB" id="849973at2"/>
<evidence type="ECO:0000313" key="2">
    <source>
        <dbReference type="Proteomes" id="UP000293331"/>
    </source>
</evidence>
<evidence type="ECO:0008006" key="3">
    <source>
        <dbReference type="Google" id="ProtNLM"/>
    </source>
</evidence>
<dbReference type="PROSITE" id="PS51257">
    <property type="entry name" value="PROKAR_LIPOPROTEIN"/>
    <property type="match status" value="1"/>
</dbReference>
<proteinExistence type="predicted"/>
<gene>
    <name evidence="1" type="ORF">EWM62_17245</name>
</gene>
<protein>
    <recommendedName>
        <fullName evidence="3">Lipoprotein</fullName>
    </recommendedName>
</protein>
<evidence type="ECO:0000313" key="1">
    <source>
        <dbReference type="EMBL" id="RYU86895.1"/>
    </source>
</evidence>
<comment type="caution">
    <text evidence="1">The sequence shown here is derived from an EMBL/GenBank/DDBJ whole genome shotgun (WGS) entry which is preliminary data.</text>
</comment>
<dbReference type="AlphaFoldDB" id="A0A4Q5LJ47"/>
<sequence>MKKHIFTLIAILSIFTACKKDNDNNNNPGGNAGEYQPLTAGSAWTYETEYYGLENSVDKETSVNTVTGITKTFDGKKYYELKVVSEGDEQKEYIGINNHVYTTRSVDGEDVVEIPYFDDTKAKGESFITVLSTGDVDSRIKTTIADKGISKVVAGKTYNNVVHSVSEVQFKNGANYTTTATTDFYIAKGVGIIAIYSKTPTKDLLKSELKSYVIK</sequence>
<keyword evidence="2" id="KW-1185">Reference proteome</keyword>
<accession>A0A4Q5LJ47</accession>
<reference evidence="1 2" key="1">
    <citation type="submission" date="2019-02" db="EMBL/GenBank/DDBJ databases">
        <title>Bacterial novel species Mucilaginibacter sp. 17JY9-4 isolated from soil.</title>
        <authorList>
            <person name="Jung H.-Y."/>
        </authorList>
    </citation>
    <scope>NUCLEOTIDE SEQUENCE [LARGE SCALE GENOMIC DNA]</scope>
    <source>
        <strain evidence="1 2">17JY9-4</strain>
    </source>
</reference>
<name>A0A4Q5LJ47_9SPHI</name>
<dbReference type="Proteomes" id="UP000293331">
    <property type="component" value="Unassembled WGS sequence"/>
</dbReference>
<organism evidence="1 2">
    <name type="scientific">Mucilaginibacter terrigena</name>
    <dbReference type="NCBI Taxonomy" id="2492395"/>
    <lineage>
        <taxon>Bacteria</taxon>
        <taxon>Pseudomonadati</taxon>
        <taxon>Bacteroidota</taxon>
        <taxon>Sphingobacteriia</taxon>
        <taxon>Sphingobacteriales</taxon>
        <taxon>Sphingobacteriaceae</taxon>
        <taxon>Mucilaginibacter</taxon>
    </lineage>
</organism>
<dbReference type="RefSeq" id="WP_129877925.1">
    <property type="nucleotide sequence ID" value="NZ_SEWG01000008.1"/>
</dbReference>
<dbReference type="EMBL" id="SEWG01000008">
    <property type="protein sequence ID" value="RYU86895.1"/>
    <property type="molecule type" value="Genomic_DNA"/>
</dbReference>